<dbReference type="UniPathway" id="UPA00391"/>
<dbReference type="Gene3D" id="3.30.479.10">
    <property type="entry name" value="6-pyruvoyl tetrahydropterin synthase/QueD"/>
    <property type="match status" value="1"/>
</dbReference>
<dbReference type="PANTHER" id="PTHR12589">
    <property type="entry name" value="PYRUVOYL TETRAHYDROBIOPTERIN SYNTHASE"/>
    <property type="match status" value="1"/>
</dbReference>
<keyword evidence="7 9" id="KW-0456">Lyase</keyword>
<dbReference type="Pfam" id="PF01242">
    <property type="entry name" value="PTPS"/>
    <property type="match status" value="1"/>
</dbReference>
<evidence type="ECO:0000313" key="12">
    <source>
        <dbReference type="Proteomes" id="UP000249725"/>
    </source>
</evidence>
<keyword evidence="12" id="KW-1185">Reference proteome</keyword>
<evidence type="ECO:0000256" key="1">
    <source>
        <dbReference type="ARBA" id="ARBA00002285"/>
    </source>
</evidence>
<proteinExistence type="inferred from homology"/>
<dbReference type="PIRSF" id="PIRSF006113">
    <property type="entry name" value="PTP_synth"/>
    <property type="match status" value="1"/>
</dbReference>
<dbReference type="SUPFAM" id="SSF55620">
    <property type="entry name" value="Tetrahydrobiopterin biosynthesis enzymes-like"/>
    <property type="match status" value="1"/>
</dbReference>
<dbReference type="OrthoDB" id="9804698at2"/>
<sequence>MNNSVFEITKAAGFDAAHHLPDGGPEGSPYTRLHGHSFRVEATVRGQMVPPVGWVADFAQLDAALKAIANDLDHGYLNDKPGLESPTLERICLYFAERLKPQFPGLCRVVLSRPTIGESCALIVE</sequence>
<evidence type="ECO:0000256" key="6">
    <source>
        <dbReference type="ARBA" id="ARBA00022833"/>
    </source>
</evidence>
<keyword evidence="5 9" id="KW-0479">Metal-binding</keyword>
<dbReference type="GO" id="GO:0046872">
    <property type="term" value="F:metal ion binding"/>
    <property type="evidence" value="ECO:0007669"/>
    <property type="project" value="UniProtKB-KW"/>
</dbReference>
<comment type="caution">
    <text evidence="11">The sequence shown here is derived from an EMBL/GenBank/DDBJ whole genome shotgun (WGS) entry which is preliminary data.</text>
</comment>
<gene>
    <name evidence="11" type="ORF">DJ018_08340</name>
</gene>
<feature type="binding site" evidence="10">
    <location>
        <position position="36"/>
    </location>
    <ligand>
        <name>Zn(2+)</name>
        <dbReference type="ChEBI" id="CHEBI:29105"/>
    </ligand>
</feature>
<comment type="cofactor">
    <cofactor evidence="9 10">
        <name>Zn(2+)</name>
        <dbReference type="ChEBI" id="CHEBI:29105"/>
    </cofactor>
    <text evidence="9 10">Binds 1 zinc ion per subunit.</text>
</comment>
<evidence type="ECO:0000313" key="11">
    <source>
        <dbReference type="EMBL" id="RAK57903.1"/>
    </source>
</evidence>
<organism evidence="11 12">
    <name type="scientific">Phenylobacterium deserti</name>
    <dbReference type="NCBI Taxonomy" id="1914756"/>
    <lineage>
        <taxon>Bacteria</taxon>
        <taxon>Pseudomonadati</taxon>
        <taxon>Pseudomonadota</taxon>
        <taxon>Alphaproteobacteria</taxon>
        <taxon>Caulobacterales</taxon>
        <taxon>Caulobacteraceae</taxon>
        <taxon>Phenylobacterium</taxon>
    </lineage>
</organism>
<keyword evidence="9" id="KW-0671">Queuosine biosynthesis</keyword>
<dbReference type="GO" id="GO:0070497">
    <property type="term" value="F:6-carboxytetrahydropterin synthase activity"/>
    <property type="evidence" value="ECO:0007669"/>
    <property type="project" value="UniProtKB-EC"/>
</dbReference>
<evidence type="ECO:0000256" key="5">
    <source>
        <dbReference type="ARBA" id="ARBA00022723"/>
    </source>
</evidence>
<evidence type="ECO:0000256" key="4">
    <source>
        <dbReference type="ARBA" id="ARBA00018141"/>
    </source>
</evidence>
<dbReference type="GO" id="GO:0008616">
    <property type="term" value="P:tRNA queuosine(34) biosynthetic process"/>
    <property type="evidence" value="ECO:0007669"/>
    <property type="project" value="UniProtKB-KW"/>
</dbReference>
<comment type="pathway">
    <text evidence="2 9">Purine metabolism; 7-cyano-7-deazaguanine biosynthesis.</text>
</comment>
<evidence type="ECO:0000256" key="3">
    <source>
        <dbReference type="ARBA" id="ARBA00008900"/>
    </source>
</evidence>
<dbReference type="InterPro" id="IPR007115">
    <property type="entry name" value="6-PTP_synth/QueD"/>
</dbReference>
<dbReference type="InterPro" id="IPR038418">
    <property type="entry name" value="6-PTP_synth/QueD_sf"/>
</dbReference>
<evidence type="ECO:0000256" key="10">
    <source>
        <dbReference type="PIRSR" id="PIRSR006113-2"/>
    </source>
</evidence>
<dbReference type="AlphaFoldDB" id="A0A328AS68"/>
<dbReference type="EC" id="4.-.-.-" evidence="9"/>
<evidence type="ECO:0000256" key="2">
    <source>
        <dbReference type="ARBA" id="ARBA00005061"/>
    </source>
</evidence>
<dbReference type="PANTHER" id="PTHR12589:SF7">
    <property type="entry name" value="6-PYRUVOYL TETRAHYDROBIOPTERIN SYNTHASE"/>
    <property type="match status" value="1"/>
</dbReference>
<protein>
    <recommendedName>
        <fullName evidence="4 9">6-carboxy-5,6,7,8-tetrahydropterin synthase</fullName>
        <ecNumber evidence="9">4.-.-.-</ecNumber>
    </recommendedName>
</protein>
<evidence type="ECO:0000256" key="8">
    <source>
        <dbReference type="ARBA" id="ARBA00048807"/>
    </source>
</evidence>
<comment type="function">
    <text evidence="1">Catalyzes the conversion of 7,8-dihydroneopterin triphosphate (H2NTP) to 6-carboxy-5,6,7,8-tetrahydropterin (CPH4) and acetaldehyde.</text>
</comment>
<dbReference type="Proteomes" id="UP000249725">
    <property type="component" value="Unassembled WGS sequence"/>
</dbReference>
<keyword evidence="6 9" id="KW-0862">Zinc</keyword>
<feature type="binding site" evidence="10">
    <location>
        <position position="34"/>
    </location>
    <ligand>
        <name>Zn(2+)</name>
        <dbReference type="ChEBI" id="CHEBI:29105"/>
    </ligand>
</feature>
<dbReference type="RefSeq" id="WP_111514353.1">
    <property type="nucleotide sequence ID" value="NZ_QFYR01000001.1"/>
</dbReference>
<evidence type="ECO:0000256" key="7">
    <source>
        <dbReference type="ARBA" id="ARBA00023239"/>
    </source>
</evidence>
<evidence type="ECO:0000256" key="9">
    <source>
        <dbReference type="PIRNR" id="PIRNR006113"/>
    </source>
</evidence>
<comment type="catalytic activity">
    <reaction evidence="8 9">
        <text>7,8-dihydroneopterin 3'-triphosphate + H2O = 6-carboxy-5,6,7,8-tetrahydropterin + triphosphate + acetaldehyde + 2 H(+)</text>
        <dbReference type="Rhea" id="RHEA:27966"/>
        <dbReference type="ChEBI" id="CHEBI:15343"/>
        <dbReference type="ChEBI" id="CHEBI:15377"/>
        <dbReference type="ChEBI" id="CHEBI:15378"/>
        <dbReference type="ChEBI" id="CHEBI:18036"/>
        <dbReference type="ChEBI" id="CHEBI:58462"/>
        <dbReference type="ChEBI" id="CHEBI:61032"/>
        <dbReference type="EC" id="4.1.2.50"/>
    </reaction>
</comment>
<feature type="binding site" evidence="10">
    <location>
        <position position="18"/>
    </location>
    <ligand>
        <name>Zn(2+)</name>
        <dbReference type="ChEBI" id="CHEBI:29105"/>
    </ligand>
</feature>
<comment type="similarity">
    <text evidence="3 9">Belongs to the PTPS family. QueD subfamily.</text>
</comment>
<accession>A0A328AS68</accession>
<name>A0A328AS68_9CAUL</name>
<reference evidence="12" key="1">
    <citation type="submission" date="2018-05" db="EMBL/GenBank/DDBJ databases">
        <authorList>
            <person name="Li X."/>
        </authorList>
    </citation>
    <scope>NUCLEOTIDE SEQUENCE [LARGE SCALE GENOMIC DNA]</scope>
    <source>
        <strain evidence="12">YIM 73061</strain>
    </source>
</reference>
<dbReference type="EMBL" id="QFYR01000001">
    <property type="protein sequence ID" value="RAK57903.1"/>
    <property type="molecule type" value="Genomic_DNA"/>
</dbReference>